<reference evidence="2" key="1">
    <citation type="submission" date="2022-07" db="EMBL/GenBank/DDBJ databases">
        <title>Phylogenomic reconstructions and comparative analyses of Kickxellomycotina fungi.</title>
        <authorList>
            <person name="Reynolds N.K."/>
            <person name="Stajich J.E."/>
            <person name="Barry K."/>
            <person name="Grigoriev I.V."/>
            <person name="Crous P."/>
            <person name="Smith M.E."/>
        </authorList>
    </citation>
    <scope>NUCLEOTIDE SEQUENCE</scope>
    <source>
        <strain evidence="2">RSA 861</strain>
    </source>
</reference>
<keyword evidence="1" id="KW-1133">Transmembrane helix</keyword>
<feature type="transmembrane region" description="Helical" evidence="1">
    <location>
        <begin position="122"/>
        <end position="141"/>
    </location>
</feature>
<dbReference type="EMBL" id="JANBPT010000630">
    <property type="protein sequence ID" value="KAJ1915421.1"/>
    <property type="molecule type" value="Genomic_DNA"/>
</dbReference>
<evidence type="ECO:0000313" key="3">
    <source>
        <dbReference type="Proteomes" id="UP001150569"/>
    </source>
</evidence>
<keyword evidence="1" id="KW-0472">Membrane</keyword>
<feature type="transmembrane region" description="Helical" evidence="1">
    <location>
        <begin position="261"/>
        <end position="282"/>
    </location>
</feature>
<comment type="caution">
    <text evidence="2">The sequence shown here is derived from an EMBL/GenBank/DDBJ whole genome shotgun (WGS) entry which is preliminary data.</text>
</comment>
<sequence>MNYYAFYLATYVLTSISMLCSVLAMCVVLWTWRRRPTSKSSPSFCLTLWIGLADLLLQVVNILTNPITFRADLITANGYARFINAFNNFSTMWFIALNAMIALDLHLMIFHGLARQAWIRRWYTTTATVLALFFAAWYLVLPDVRFLLDGTVTAGVPGSPTQYFILLWMGIWFPLVIGYVVAVVATVVSTIVRSRIHLGRFSLNREFRDQTQPLTKKAQFIIGYPIVLLVIYIPYTILLLLQSIASASVVKLLTGYCNILLASQGILSLGVLLFHPVMLATYRERSRTEPMAMWKSLMTRVIDTRASPDSHGNLPVPAKACLRASTFYQYQADCDLEALLGKRDADGVHICELGTFCSLSSSTESSATTVVDDSACL</sequence>
<dbReference type="Gene3D" id="1.20.1070.10">
    <property type="entry name" value="Rhodopsin 7-helix transmembrane proteins"/>
    <property type="match status" value="1"/>
</dbReference>
<feature type="transmembrane region" description="Helical" evidence="1">
    <location>
        <begin position="220"/>
        <end position="241"/>
    </location>
</feature>
<feature type="transmembrane region" description="Helical" evidence="1">
    <location>
        <begin position="91"/>
        <end position="110"/>
    </location>
</feature>
<evidence type="ECO:0000313" key="2">
    <source>
        <dbReference type="EMBL" id="KAJ1915421.1"/>
    </source>
</evidence>
<dbReference type="AlphaFoldDB" id="A0A9W8DRB6"/>
<protein>
    <recommendedName>
        <fullName evidence="4">G-protein coupled receptors family 1 profile domain-containing protein</fullName>
    </recommendedName>
</protein>
<feature type="transmembrane region" description="Helical" evidence="1">
    <location>
        <begin position="44"/>
        <end position="63"/>
    </location>
</feature>
<proteinExistence type="predicted"/>
<dbReference type="Proteomes" id="UP001150569">
    <property type="component" value="Unassembled WGS sequence"/>
</dbReference>
<organism evidence="2 3">
    <name type="scientific">Tieghemiomyces parasiticus</name>
    <dbReference type="NCBI Taxonomy" id="78921"/>
    <lineage>
        <taxon>Eukaryota</taxon>
        <taxon>Fungi</taxon>
        <taxon>Fungi incertae sedis</taxon>
        <taxon>Zoopagomycota</taxon>
        <taxon>Kickxellomycotina</taxon>
        <taxon>Dimargaritomycetes</taxon>
        <taxon>Dimargaritales</taxon>
        <taxon>Dimargaritaceae</taxon>
        <taxon>Tieghemiomyces</taxon>
    </lineage>
</organism>
<keyword evidence="3" id="KW-1185">Reference proteome</keyword>
<keyword evidence="1" id="KW-0812">Transmembrane</keyword>
<name>A0A9W8DRB6_9FUNG</name>
<evidence type="ECO:0000256" key="1">
    <source>
        <dbReference type="SAM" id="Phobius"/>
    </source>
</evidence>
<feature type="transmembrane region" description="Helical" evidence="1">
    <location>
        <begin position="6"/>
        <end position="32"/>
    </location>
</feature>
<gene>
    <name evidence="2" type="ORF">IWQ60_008436</name>
</gene>
<feature type="transmembrane region" description="Helical" evidence="1">
    <location>
        <begin position="161"/>
        <end position="192"/>
    </location>
</feature>
<accession>A0A9W8DRB6</accession>
<evidence type="ECO:0008006" key="4">
    <source>
        <dbReference type="Google" id="ProtNLM"/>
    </source>
</evidence>